<dbReference type="PROSITE" id="PS51192">
    <property type="entry name" value="HELICASE_ATP_BIND_1"/>
    <property type="match status" value="1"/>
</dbReference>
<dbReference type="Gene3D" id="3.40.50.300">
    <property type="entry name" value="P-loop containing nucleotide triphosphate hydrolases"/>
    <property type="match status" value="1"/>
</dbReference>
<dbReference type="EMBL" id="JAICCE010000012">
    <property type="protein sequence ID" value="KAG9270698.1"/>
    <property type="molecule type" value="Genomic_DNA"/>
</dbReference>
<evidence type="ECO:0000256" key="2">
    <source>
        <dbReference type="ARBA" id="ARBA00022801"/>
    </source>
</evidence>
<feature type="region of interest" description="Disordered" evidence="5">
    <location>
        <begin position="1"/>
        <end position="26"/>
    </location>
</feature>
<dbReference type="GO" id="GO:0016787">
    <property type="term" value="F:hydrolase activity"/>
    <property type="evidence" value="ECO:0007669"/>
    <property type="project" value="UniProtKB-KW"/>
</dbReference>
<dbReference type="InterPro" id="IPR038718">
    <property type="entry name" value="SNF2-like_sf"/>
</dbReference>
<dbReference type="InterPro" id="IPR027417">
    <property type="entry name" value="P-loop_NTPase"/>
</dbReference>
<protein>
    <submittedName>
        <fullName evidence="8">DNA excision repair protein ERCC-6-like 2</fullName>
    </submittedName>
</protein>
<feature type="region of interest" description="Disordered" evidence="5">
    <location>
        <begin position="630"/>
        <end position="869"/>
    </location>
</feature>
<reference evidence="8 9" key="1">
    <citation type="submission" date="2021-07" db="EMBL/GenBank/DDBJ databases">
        <authorList>
            <person name="Imarazene B."/>
            <person name="Zahm M."/>
            <person name="Klopp C."/>
            <person name="Cabau C."/>
            <person name="Beille S."/>
            <person name="Jouanno E."/>
            <person name="Castinel A."/>
            <person name="Lluch J."/>
            <person name="Gil L."/>
            <person name="Kuchtly C."/>
            <person name="Lopez Roques C."/>
            <person name="Donnadieu C."/>
            <person name="Parrinello H."/>
            <person name="Journot L."/>
            <person name="Du K."/>
            <person name="Schartl M."/>
            <person name="Retaux S."/>
            <person name="Guiguen Y."/>
        </authorList>
    </citation>
    <scope>NUCLEOTIDE SEQUENCE [LARGE SCALE GENOMIC DNA]</scope>
    <source>
        <strain evidence="8">Pach_M1</strain>
        <tissue evidence="8">Testis</tissue>
    </source>
</reference>
<dbReference type="GeneID" id="103031213"/>
<dbReference type="FunFam" id="3.40.50.10810:FF:000019">
    <property type="entry name" value="DNA excision repair protein ERCC-6-like 2 isoform X1"/>
    <property type="match status" value="1"/>
</dbReference>
<keyword evidence="3" id="KW-0347">Helicase</keyword>
<dbReference type="CDD" id="cd18005">
    <property type="entry name" value="DEXHc_ERCC6L2"/>
    <property type="match status" value="1"/>
</dbReference>
<dbReference type="GO" id="GO:0005524">
    <property type="term" value="F:ATP binding"/>
    <property type="evidence" value="ECO:0007669"/>
    <property type="project" value="InterPro"/>
</dbReference>
<evidence type="ECO:0000313" key="8">
    <source>
        <dbReference type="EMBL" id="KAG9270698.1"/>
    </source>
</evidence>
<evidence type="ECO:0000259" key="7">
    <source>
        <dbReference type="PROSITE" id="PS51194"/>
    </source>
</evidence>
<evidence type="ECO:0000256" key="3">
    <source>
        <dbReference type="ARBA" id="ARBA00022806"/>
    </source>
</evidence>
<dbReference type="InterPro" id="IPR049730">
    <property type="entry name" value="SNF2/RAD54-like_C"/>
</dbReference>
<dbReference type="GO" id="GO:0005634">
    <property type="term" value="C:nucleus"/>
    <property type="evidence" value="ECO:0007669"/>
    <property type="project" value="UniProtKB-SubCell"/>
</dbReference>
<feature type="region of interest" description="Disordered" evidence="5">
    <location>
        <begin position="1073"/>
        <end position="1276"/>
    </location>
</feature>
<dbReference type="InterPro" id="IPR050496">
    <property type="entry name" value="SNF2_RAD54_helicase_repair"/>
</dbReference>
<dbReference type="Pfam" id="PF00176">
    <property type="entry name" value="SNF2-rel_dom"/>
    <property type="match status" value="1"/>
</dbReference>
<feature type="compositionally biased region" description="Basic and acidic residues" evidence="5">
    <location>
        <begin position="1245"/>
        <end position="1257"/>
    </location>
</feature>
<gene>
    <name evidence="8" type="primary">ERCC6L2</name>
    <name evidence="8" type="ORF">AMEX_G15676</name>
</gene>
<comment type="caution">
    <text evidence="8">The sequence shown here is derived from an EMBL/GenBank/DDBJ whole genome shotgun (WGS) entry which is preliminary data.</text>
</comment>
<keyword evidence="4" id="KW-0539">Nucleus</keyword>
<feature type="compositionally biased region" description="Low complexity" evidence="5">
    <location>
        <begin position="1083"/>
        <end position="1095"/>
    </location>
</feature>
<dbReference type="KEGG" id="amex:103031213"/>
<feature type="compositionally biased region" description="Low complexity" evidence="5">
    <location>
        <begin position="1209"/>
        <end position="1218"/>
    </location>
</feature>
<dbReference type="InterPro" id="IPR058052">
    <property type="entry name" value="DEXHc_ERCC6L2"/>
</dbReference>
<feature type="compositionally biased region" description="Polar residues" evidence="5">
    <location>
        <begin position="1137"/>
        <end position="1153"/>
    </location>
</feature>
<dbReference type="PANTHER" id="PTHR45629">
    <property type="entry name" value="SNF2/RAD54 FAMILY MEMBER"/>
    <property type="match status" value="1"/>
</dbReference>
<keyword evidence="3" id="KW-0547">Nucleotide-binding</keyword>
<feature type="compositionally biased region" description="Basic and acidic residues" evidence="5">
    <location>
        <begin position="1"/>
        <end position="11"/>
    </location>
</feature>
<feature type="compositionally biased region" description="Low complexity" evidence="5">
    <location>
        <begin position="657"/>
        <end position="668"/>
    </location>
</feature>
<name>A0A8T2LFA8_ASTMX</name>
<dbReference type="Pfam" id="PF25806">
    <property type="entry name" value="RHH_ERCC6L2"/>
    <property type="match status" value="1"/>
</dbReference>
<evidence type="ECO:0000259" key="6">
    <source>
        <dbReference type="PROSITE" id="PS51192"/>
    </source>
</evidence>
<feature type="compositionally biased region" description="Basic and acidic residues" evidence="5">
    <location>
        <begin position="634"/>
        <end position="643"/>
    </location>
</feature>
<keyword evidence="3" id="KW-0067">ATP-binding</keyword>
<comment type="subcellular location">
    <subcellularLocation>
        <location evidence="1">Nucleus</location>
    </subcellularLocation>
</comment>
<dbReference type="CDD" id="cd18793">
    <property type="entry name" value="SF2_C_SNF"/>
    <property type="match status" value="1"/>
</dbReference>
<dbReference type="PANTHER" id="PTHR45629:SF7">
    <property type="entry name" value="DNA EXCISION REPAIR PROTEIN ERCC-6-RELATED"/>
    <property type="match status" value="1"/>
</dbReference>
<feature type="domain" description="Helicase ATP-binding" evidence="6">
    <location>
        <begin position="54"/>
        <end position="238"/>
    </location>
</feature>
<feature type="compositionally biased region" description="Basic residues" evidence="5">
    <location>
        <begin position="813"/>
        <end position="826"/>
    </location>
</feature>
<dbReference type="PROSITE" id="PS51194">
    <property type="entry name" value="HELICASE_CTER"/>
    <property type="match status" value="1"/>
</dbReference>
<proteinExistence type="predicted"/>
<dbReference type="Pfam" id="PF14773">
    <property type="entry name" value="VIGSSK"/>
    <property type="match status" value="1"/>
</dbReference>
<evidence type="ECO:0000313" key="9">
    <source>
        <dbReference type="Proteomes" id="UP000752171"/>
    </source>
</evidence>
<feature type="compositionally biased region" description="Basic and acidic residues" evidence="5">
    <location>
        <begin position="787"/>
        <end position="799"/>
    </location>
</feature>
<dbReference type="SMART" id="SM00487">
    <property type="entry name" value="DEXDc"/>
    <property type="match status" value="1"/>
</dbReference>
<feature type="compositionally biased region" description="Low complexity" evidence="5">
    <location>
        <begin position="960"/>
        <end position="971"/>
    </location>
</feature>
<dbReference type="Pfam" id="PF00271">
    <property type="entry name" value="Helicase_C"/>
    <property type="match status" value="1"/>
</dbReference>
<dbReference type="InterPro" id="IPR001650">
    <property type="entry name" value="Helicase_C-like"/>
</dbReference>
<dbReference type="Gene3D" id="3.40.50.10810">
    <property type="entry name" value="Tandem AAA-ATPase domain"/>
    <property type="match status" value="1"/>
</dbReference>
<dbReference type="InterPro" id="IPR029256">
    <property type="entry name" value="Heliccase-ass-bd"/>
</dbReference>
<dbReference type="OrthoDB" id="448448at2759"/>
<sequence length="1333" mass="149238">MNAPFEDEKPLFHTNQKPHGPSEPFILSKNGHQVPYTINRYLRDYQRDGVKFIYDRYMKSRGCILGDDMGLGKTVQVISFLAAVLQKTGTWEDVENNRPDFLQSQRSCKQSKLKKVFLIVAPLSVLYNWKDELDTWGHFKTVVVHGVKKEEELTRVNRGKCEIALTTYETLRLCLDQFNSIDWAAVIVDEAHKLKNSKSQITQAMKEMKCKVRVGLTGTILQNNLEELWCVMDWAIPGCLGSLGCFKNRFSDPIEQGQKHSVTKRALAEGRKAVQTLAKRLSRWFLRRTKALISDQLPRKDDRVVYCSLTDFQQTVYRAVLDTNDVKLLLQSSARCHCGSGRTRKKCCHKFNSDGVPVRHMYFSYLAILRKVANHVALLQTKEGTSKKQEKYVADICEQVFKKFPEFMERCKQAAFEAMSDPIYSGKMKVLQRLMNHFIKRKDKILLFSMSTKLLDVLESYCMAEGLEYRRLDGTTKAKDRVHIVKEFNSSSDINLCLVSTMAGGLGLNFVGANVVVLFDPTWNPANDLQAIDRAYRIGQCKDVTVFRLISLGTVEEIIYLRQIYKQQLQSSVIGMENARRYFEAVQGAEGQAGELFGIRNLFRLQTDGTCLTHRILEREGRIEVGIKTARTQATEERMREPDPVPLSGDAASTEQAGSSAGTRSTSARHADAGVLDFSSASEDEDPCSSRSKATDANAGDEPGAGTGCGNMGLSALLQKHAAHRAQRGSDSSDESETEGNWEGWDPVEPQAAEKKGAQARWALSSDSEEERGKAPGKRVHSSSAKPADHHAVDHHVDMEDSEDLNIPQKTNTKARQKQKHSKFTVKRHEEEIESFTSSEDEAPVRKMSKSKTGVSHASSPHYKKTVLGPPLSMQSAARKLVKFTGLKSPITQTRHSTANSTGTIDTLLGGLQEVSYSHSNQKVVGSSRTENRLSRAALRDVFELKKHSQLPANHLLDISQTQSGNTQSSNHTPTDGGRKDSKQANHDWPHLQHQVSHFIRTSHHTQNATISVGETPAAFCKQQMEEMARFFRAKSVQEFAEELVSSTSAERLAKLRGFYSHRNPELSDLIKQTFPKPENKPKAPVTPASSTSTATRHRTTSKRTLSDSALRPLHEEEEAEEDRKGRETMKKKRASNAESALNPNYRSNGQTRQGRKSRILSPEASRSPTELPHSPSGTDIKPQNDILTRTERNPGLAQVTRPSKDKPSTSSELPSSSRAAEPGGSQPTKNLITDLIGDTSILDDLFKPKRSADRPKPAPAPIPSPTERTKNRGKDFWDILNEGNEESINKLTDLTQVEKFCRSVSVSGRSKSESSLESSQLWKKNEKFIWKR</sequence>
<dbReference type="InterPro" id="IPR014001">
    <property type="entry name" value="Helicase_ATP-bd"/>
</dbReference>
<evidence type="ECO:0000256" key="4">
    <source>
        <dbReference type="ARBA" id="ARBA00023242"/>
    </source>
</evidence>
<feature type="region of interest" description="Disordered" evidence="5">
    <location>
        <begin position="959"/>
        <end position="986"/>
    </location>
</feature>
<dbReference type="SUPFAM" id="SSF52540">
    <property type="entry name" value="P-loop containing nucleoside triphosphate hydrolases"/>
    <property type="match status" value="2"/>
</dbReference>
<dbReference type="SMART" id="SM00490">
    <property type="entry name" value="HELICc"/>
    <property type="match status" value="1"/>
</dbReference>
<accession>A0A8T2LFA8</accession>
<dbReference type="InterPro" id="IPR057931">
    <property type="entry name" value="RHH_ERCC6L2"/>
</dbReference>
<dbReference type="Proteomes" id="UP000752171">
    <property type="component" value="Unassembled WGS sequence"/>
</dbReference>
<organism evidence="8 9">
    <name type="scientific">Astyanax mexicanus</name>
    <name type="common">Blind cave fish</name>
    <name type="synonym">Astyanax fasciatus mexicanus</name>
    <dbReference type="NCBI Taxonomy" id="7994"/>
    <lineage>
        <taxon>Eukaryota</taxon>
        <taxon>Metazoa</taxon>
        <taxon>Chordata</taxon>
        <taxon>Craniata</taxon>
        <taxon>Vertebrata</taxon>
        <taxon>Euteleostomi</taxon>
        <taxon>Actinopterygii</taxon>
        <taxon>Neopterygii</taxon>
        <taxon>Teleostei</taxon>
        <taxon>Ostariophysi</taxon>
        <taxon>Characiformes</taxon>
        <taxon>Characoidei</taxon>
        <taxon>Acestrorhamphidae</taxon>
        <taxon>Acestrorhamphinae</taxon>
        <taxon>Astyanax</taxon>
    </lineage>
</organism>
<keyword evidence="2" id="KW-0378">Hydrolase</keyword>
<dbReference type="GO" id="GO:0004386">
    <property type="term" value="F:helicase activity"/>
    <property type="evidence" value="ECO:0007669"/>
    <property type="project" value="UniProtKB-KW"/>
</dbReference>
<dbReference type="CTD" id="375748"/>
<feature type="domain" description="Helicase C-terminal" evidence="7">
    <location>
        <begin position="430"/>
        <end position="587"/>
    </location>
</feature>
<evidence type="ECO:0000256" key="5">
    <source>
        <dbReference type="SAM" id="MobiDB-lite"/>
    </source>
</evidence>
<dbReference type="InterPro" id="IPR000330">
    <property type="entry name" value="SNF2_N"/>
</dbReference>
<evidence type="ECO:0000256" key="1">
    <source>
        <dbReference type="ARBA" id="ARBA00004123"/>
    </source>
</evidence>
<feature type="compositionally biased region" description="Basic and acidic residues" evidence="5">
    <location>
        <begin position="977"/>
        <end position="986"/>
    </location>
</feature>